<accession>A0ABP1B379</accession>
<name>A0ABP1B379_9BRYO</name>
<evidence type="ECO:0000313" key="1">
    <source>
        <dbReference type="EMBL" id="CAK9869174.1"/>
    </source>
</evidence>
<evidence type="ECO:0000313" key="2">
    <source>
        <dbReference type="Proteomes" id="UP001497522"/>
    </source>
</evidence>
<keyword evidence="2" id="KW-1185">Reference proteome</keyword>
<gene>
    <name evidence="1" type="ORF">CSSPJE1EN2_LOCUS11941</name>
</gene>
<sequence length="103" mass="12389">MHRTNSGDRGNKCSFLHQQARYMKWWFPFRDLPNKLVKLIPEVFDQFKTKTSHWTIFFYKCRNLGKTSSFVASDVQMVQTLCEEEQLQQQRHLQQQVIARCGY</sequence>
<proteinExistence type="predicted"/>
<dbReference type="Proteomes" id="UP001497522">
    <property type="component" value="Chromosome 18"/>
</dbReference>
<protein>
    <submittedName>
        <fullName evidence="1">Uncharacterized protein</fullName>
    </submittedName>
</protein>
<dbReference type="EMBL" id="OZ023719">
    <property type="protein sequence ID" value="CAK9869174.1"/>
    <property type="molecule type" value="Genomic_DNA"/>
</dbReference>
<reference evidence="1" key="1">
    <citation type="submission" date="2024-03" db="EMBL/GenBank/DDBJ databases">
        <authorList>
            <consortium name="ELIXIR-Norway"/>
            <consortium name="Elixir Norway"/>
        </authorList>
    </citation>
    <scope>NUCLEOTIDE SEQUENCE</scope>
</reference>
<organism evidence="1 2">
    <name type="scientific">Sphagnum jensenii</name>
    <dbReference type="NCBI Taxonomy" id="128206"/>
    <lineage>
        <taxon>Eukaryota</taxon>
        <taxon>Viridiplantae</taxon>
        <taxon>Streptophyta</taxon>
        <taxon>Embryophyta</taxon>
        <taxon>Bryophyta</taxon>
        <taxon>Sphagnophytina</taxon>
        <taxon>Sphagnopsida</taxon>
        <taxon>Sphagnales</taxon>
        <taxon>Sphagnaceae</taxon>
        <taxon>Sphagnum</taxon>
    </lineage>
</organism>